<dbReference type="Pfam" id="PF02852">
    <property type="entry name" value="Pyr_redox_dim"/>
    <property type="match status" value="1"/>
</dbReference>
<feature type="binding site" evidence="4">
    <location>
        <position position="302"/>
    </location>
    <ligand>
        <name>FAD</name>
        <dbReference type="ChEBI" id="CHEBI:57692"/>
    </ligand>
</feature>
<comment type="similarity">
    <text evidence="1">Belongs to the class-I pyridine nucleotide-disulfide oxidoreductase family.</text>
</comment>
<evidence type="ECO:0000256" key="1">
    <source>
        <dbReference type="ARBA" id="ARBA00007532"/>
    </source>
</evidence>
<gene>
    <name evidence="8" type="ORF">BST97_12250</name>
</gene>
<feature type="domain" description="Pyridine nucleotide-disulphide oxidoreductase dimerisation" evidence="6">
    <location>
        <begin position="337"/>
        <end position="438"/>
    </location>
</feature>
<feature type="binding site" evidence="4">
    <location>
        <position position="261"/>
    </location>
    <ligand>
        <name>NAD(+)</name>
        <dbReference type="ChEBI" id="CHEBI:57540"/>
    </ligand>
</feature>
<proteinExistence type="inferred from homology"/>
<feature type="binding site" evidence="4">
    <location>
        <position position="50"/>
    </location>
    <ligand>
        <name>FAD</name>
        <dbReference type="ChEBI" id="CHEBI:57692"/>
    </ligand>
</feature>
<evidence type="ECO:0000256" key="3">
    <source>
        <dbReference type="ARBA" id="ARBA00022827"/>
    </source>
</evidence>
<dbReference type="SUPFAM" id="SSF55424">
    <property type="entry name" value="FAD/NAD-linked reductases, dimerisation (C-terminal) domain"/>
    <property type="match status" value="1"/>
</dbReference>
<keyword evidence="2" id="KW-0285">Flavoprotein</keyword>
<protein>
    <submittedName>
        <fullName evidence="8">Dihydrolipoamide dehydrogenase</fullName>
    </submittedName>
</protein>
<dbReference type="RefSeq" id="WP_085767505.1">
    <property type="nucleotide sequence ID" value="NZ_CP019344.1"/>
</dbReference>
<evidence type="ECO:0000259" key="7">
    <source>
        <dbReference type="Pfam" id="PF07992"/>
    </source>
</evidence>
<dbReference type="SUPFAM" id="SSF51905">
    <property type="entry name" value="FAD/NAD(P)-binding domain"/>
    <property type="match status" value="1"/>
</dbReference>
<dbReference type="PANTHER" id="PTHR43014">
    <property type="entry name" value="MERCURIC REDUCTASE"/>
    <property type="match status" value="1"/>
</dbReference>
<sequence>MEKFDVFVFGTGTAGKYVADRCARNGKKVGIIDNREYGGTCSQRGCDPKKLMLASMEAYEFGKNMTGNGINNIPEIDFNAAHKYAKRYVSDIPSNTEEMLKNDGVACYHGDAHFVDEHTIELDGEQIQSDIFVIATGLKTRPLGIPGEEFTLESGDFFALQEAPKSVVFIGAGYIGMEFSHMLNRSGSRVTLIERDNQVMKPFEAFTANKLEAASRDQGINIIKNAQVSSIEKSGNRFIVNYAMEDGTHQITCDTVFNTAGRVPSVDALKLENANVITTDSGVKVNEYLQSTSQPHFYACGDVSNKNLPLTPLSSKEAKVVLNNILNKKEKFKFPTIPSVAFTLPNCGGIGMTEEEAREAGHDFEIHERDASDWFNNQRINAKHYAFKILVEKRTEQVLGAHILGHEAAEQLNIFAVVMKAGMKWSDLKDTIFTYPSWGNDILSM</sequence>
<feature type="binding site" evidence="4">
    <location>
        <begin position="171"/>
        <end position="178"/>
    </location>
    <ligand>
        <name>NAD(+)</name>
        <dbReference type="ChEBI" id="CHEBI:57540"/>
    </ligand>
</feature>
<dbReference type="PANTHER" id="PTHR43014:SF5">
    <property type="entry name" value="GLUTATHIONE REDUCTASE (NADPH)"/>
    <property type="match status" value="1"/>
</dbReference>
<dbReference type="InterPro" id="IPR016156">
    <property type="entry name" value="FAD/NAD-linked_Rdtase_dimer_sf"/>
</dbReference>
<evidence type="ECO:0000313" key="8">
    <source>
        <dbReference type="EMBL" id="ARN78700.1"/>
    </source>
</evidence>
<evidence type="ECO:0000259" key="6">
    <source>
        <dbReference type="Pfam" id="PF02852"/>
    </source>
</evidence>
<feature type="binding site" evidence="4">
    <location>
        <position position="194"/>
    </location>
    <ligand>
        <name>NAD(+)</name>
        <dbReference type="ChEBI" id="CHEBI:57540"/>
    </ligand>
</feature>
<feature type="disulfide bond" description="Redox-active" evidence="5">
    <location>
        <begin position="41"/>
        <end position="46"/>
    </location>
</feature>
<keyword evidence="3 4" id="KW-0274">FAD</keyword>
<dbReference type="PRINTS" id="PR00411">
    <property type="entry name" value="PNDRDTASEI"/>
</dbReference>
<dbReference type="Gene3D" id="3.30.390.30">
    <property type="match status" value="1"/>
</dbReference>
<dbReference type="STRING" id="331648.BST97_12250"/>
<dbReference type="PIRSF" id="PIRSF000350">
    <property type="entry name" value="Mercury_reductase_MerA"/>
    <property type="match status" value="1"/>
</dbReference>
<dbReference type="PRINTS" id="PR00368">
    <property type="entry name" value="FADPNR"/>
</dbReference>
<dbReference type="InterPro" id="IPR004099">
    <property type="entry name" value="Pyr_nucl-diS_OxRdtase_dimer"/>
</dbReference>
<dbReference type="Proteomes" id="UP000193431">
    <property type="component" value="Chromosome"/>
</dbReference>
<dbReference type="InterPro" id="IPR036188">
    <property type="entry name" value="FAD/NAD-bd_sf"/>
</dbReference>
<dbReference type="InterPro" id="IPR001100">
    <property type="entry name" value="Pyr_nuc-diS_OxRdtase"/>
</dbReference>
<evidence type="ECO:0000256" key="2">
    <source>
        <dbReference type="ARBA" id="ARBA00022630"/>
    </source>
</evidence>
<keyword evidence="9" id="KW-1185">Reference proteome</keyword>
<accession>A0A1W6MM71</accession>
<evidence type="ECO:0000256" key="4">
    <source>
        <dbReference type="PIRSR" id="PIRSR000350-3"/>
    </source>
</evidence>
<dbReference type="GO" id="GO:0016491">
    <property type="term" value="F:oxidoreductase activity"/>
    <property type="evidence" value="ECO:0007669"/>
    <property type="project" value="InterPro"/>
</dbReference>
<organism evidence="8 9">
    <name type="scientific">Nonlabens spongiae</name>
    <dbReference type="NCBI Taxonomy" id="331648"/>
    <lineage>
        <taxon>Bacteria</taxon>
        <taxon>Pseudomonadati</taxon>
        <taxon>Bacteroidota</taxon>
        <taxon>Flavobacteriia</taxon>
        <taxon>Flavobacteriales</taxon>
        <taxon>Flavobacteriaceae</taxon>
        <taxon>Nonlabens</taxon>
    </lineage>
</organism>
<evidence type="ECO:0000256" key="5">
    <source>
        <dbReference type="PIRSR" id="PIRSR000350-4"/>
    </source>
</evidence>
<feature type="domain" description="FAD/NAD(P)-binding" evidence="7">
    <location>
        <begin position="4"/>
        <end position="317"/>
    </location>
</feature>
<keyword evidence="4" id="KW-0547">Nucleotide-binding</keyword>
<name>A0A1W6MM71_9FLAO</name>
<dbReference type="AlphaFoldDB" id="A0A1W6MM71"/>
<dbReference type="Pfam" id="PF07992">
    <property type="entry name" value="Pyr_redox_2"/>
    <property type="match status" value="1"/>
</dbReference>
<dbReference type="OrthoDB" id="9800167at2"/>
<evidence type="ECO:0000313" key="9">
    <source>
        <dbReference type="Proteomes" id="UP000193431"/>
    </source>
</evidence>
<dbReference type="InterPro" id="IPR023753">
    <property type="entry name" value="FAD/NAD-binding_dom"/>
</dbReference>
<dbReference type="EMBL" id="CP019344">
    <property type="protein sequence ID" value="ARN78700.1"/>
    <property type="molecule type" value="Genomic_DNA"/>
</dbReference>
<dbReference type="Gene3D" id="3.50.50.60">
    <property type="entry name" value="FAD/NAD(P)-binding domain"/>
    <property type="match status" value="2"/>
</dbReference>
<keyword evidence="4" id="KW-0520">NAD</keyword>
<comment type="cofactor">
    <cofactor evidence="4">
        <name>FAD</name>
        <dbReference type="ChEBI" id="CHEBI:57692"/>
    </cofactor>
    <text evidence="4">Binds 1 FAD per subunit.</text>
</comment>
<dbReference type="GO" id="GO:0000166">
    <property type="term" value="F:nucleotide binding"/>
    <property type="evidence" value="ECO:0007669"/>
    <property type="project" value="UniProtKB-KW"/>
</dbReference>
<reference evidence="8 9" key="1">
    <citation type="submission" date="2016-11" db="EMBL/GenBank/DDBJ databases">
        <title>Trade-off between light-utilization and light-protection in marine flavobacteria.</title>
        <authorList>
            <person name="Kumagai Y."/>
        </authorList>
    </citation>
    <scope>NUCLEOTIDE SEQUENCE [LARGE SCALE GENOMIC DNA]</scope>
    <source>
        <strain evidence="8 9">JCM 13191</strain>
    </source>
</reference>